<dbReference type="PROSITE" id="PS51918">
    <property type="entry name" value="RADICAL_SAM"/>
    <property type="match status" value="1"/>
</dbReference>
<dbReference type="GO" id="GO:0051539">
    <property type="term" value="F:4 iron, 4 sulfur cluster binding"/>
    <property type="evidence" value="ECO:0007669"/>
    <property type="project" value="UniProtKB-KW"/>
</dbReference>
<gene>
    <name evidence="10" type="primary">hydE</name>
    <name evidence="10" type="ORF">H6A20_06465</name>
</gene>
<dbReference type="CDD" id="cd01335">
    <property type="entry name" value="Radical_SAM"/>
    <property type="match status" value="1"/>
</dbReference>
<feature type="binding site" evidence="7">
    <location>
        <position position="68"/>
    </location>
    <ligand>
        <name>[4Fe-4S] cluster</name>
        <dbReference type="ChEBI" id="CHEBI:49883"/>
        <note>4Fe-4S-S-AdoMet</note>
    </ligand>
</feature>
<evidence type="ECO:0000313" key="10">
    <source>
        <dbReference type="EMBL" id="MBM6948300.1"/>
    </source>
</evidence>
<dbReference type="RefSeq" id="WP_204906323.1">
    <property type="nucleotide sequence ID" value="NZ_JACJKS010000007.1"/>
</dbReference>
<feature type="domain" description="Radical SAM core" evidence="9">
    <location>
        <begin position="50"/>
        <end position="272"/>
    </location>
</feature>
<evidence type="ECO:0000256" key="3">
    <source>
        <dbReference type="ARBA" id="ARBA00022723"/>
    </source>
</evidence>
<feature type="binding site" evidence="7">
    <location>
        <position position="71"/>
    </location>
    <ligand>
        <name>[4Fe-4S] cluster</name>
        <dbReference type="ChEBI" id="CHEBI:49883"/>
        <note>4Fe-4S-S-AdoMet</note>
    </ligand>
</feature>
<organism evidence="10 11">
    <name type="scientific">Mordavella massiliensis</name>
    <dbReference type="NCBI Taxonomy" id="1871024"/>
    <lineage>
        <taxon>Bacteria</taxon>
        <taxon>Bacillati</taxon>
        <taxon>Bacillota</taxon>
        <taxon>Clostridia</taxon>
        <taxon>Eubacteriales</taxon>
        <taxon>Clostridiaceae</taxon>
        <taxon>Mordavella</taxon>
    </lineage>
</organism>
<dbReference type="InterPro" id="IPR007197">
    <property type="entry name" value="rSAM"/>
</dbReference>
<dbReference type="SFLD" id="SFLDS00029">
    <property type="entry name" value="Radical_SAM"/>
    <property type="match status" value="1"/>
</dbReference>
<evidence type="ECO:0000256" key="4">
    <source>
        <dbReference type="ARBA" id="ARBA00023004"/>
    </source>
</evidence>
<dbReference type="NCBIfam" id="TIGR03956">
    <property type="entry name" value="rSAM_HydE"/>
    <property type="match status" value="1"/>
</dbReference>
<dbReference type="GO" id="GO:0044272">
    <property type="term" value="P:sulfur compound biosynthetic process"/>
    <property type="evidence" value="ECO:0007669"/>
    <property type="project" value="UniProtKB-ARBA"/>
</dbReference>
<dbReference type="GO" id="GO:0042364">
    <property type="term" value="P:water-soluble vitamin biosynthetic process"/>
    <property type="evidence" value="ECO:0007669"/>
    <property type="project" value="UniProtKB-ARBA"/>
</dbReference>
<evidence type="ECO:0000256" key="2">
    <source>
        <dbReference type="ARBA" id="ARBA00022691"/>
    </source>
</evidence>
<dbReference type="InterPro" id="IPR010722">
    <property type="entry name" value="BATS_dom"/>
</dbReference>
<keyword evidence="3" id="KW-0479">Metal-binding</keyword>
<feature type="binding site" evidence="8">
    <location>
        <position position="139"/>
    </location>
    <ligand>
        <name>(3R)-3-methyl-D-ornithine</name>
        <dbReference type="ChEBI" id="CHEBI:64642"/>
    </ligand>
</feature>
<feature type="binding site" evidence="8">
    <location>
        <position position="184"/>
    </location>
    <ligand>
        <name>S-adenosyl-L-methionine</name>
        <dbReference type="ChEBI" id="CHEBI:59789"/>
    </ligand>
</feature>
<evidence type="ECO:0000256" key="1">
    <source>
        <dbReference type="ARBA" id="ARBA00022485"/>
    </source>
</evidence>
<dbReference type="PIRSF" id="PIRSF004762">
    <property type="entry name" value="CHP00423"/>
    <property type="match status" value="1"/>
</dbReference>
<evidence type="ECO:0000313" key="11">
    <source>
        <dbReference type="Proteomes" id="UP000705508"/>
    </source>
</evidence>
<dbReference type="InterPro" id="IPR024021">
    <property type="entry name" value="FeFe-hyd_HydE_rSAM"/>
</dbReference>
<comment type="cofactor">
    <cofactor evidence="6">
        <name>[2Fe-2S] cluster</name>
        <dbReference type="ChEBI" id="CHEBI:190135"/>
    </cofactor>
</comment>
<dbReference type="SFLD" id="SFLDG01280">
    <property type="entry name" value="HydE/PylB-like"/>
    <property type="match status" value="1"/>
</dbReference>
<dbReference type="Gene3D" id="3.20.20.70">
    <property type="entry name" value="Aldolase class I"/>
    <property type="match status" value="1"/>
</dbReference>
<dbReference type="InterPro" id="IPR058240">
    <property type="entry name" value="rSAM_sf"/>
</dbReference>
<dbReference type="Pfam" id="PF04055">
    <property type="entry name" value="Radical_SAM"/>
    <property type="match status" value="1"/>
</dbReference>
<evidence type="ECO:0000256" key="8">
    <source>
        <dbReference type="PIRSR" id="PIRSR004762-2"/>
    </source>
</evidence>
<dbReference type="SFLD" id="SFLDG01060">
    <property type="entry name" value="BATS_domain_containing"/>
    <property type="match status" value="1"/>
</dbReference>
<dbReference type="InterPro" id="IPR013785">
    <property type="entry name" value="Aldolase_TIM"/>
</dbReference>
<protein>
    <submittedName>
        <fullName evidence="10">[FeFe] hydrogenase H-cluster radical SAM maturase HydE</fullName>
    </submittedName>
</protein>
<dbReference type="AlphaFoldDB" id="A0A938XA70"/>
<dbReference type="SMART" id="SM00729">
    <property type="entry name" value="Elp3"/>
    <property type="match status" value="1"/>
</dbReference>
<evidence type="ECO:0000259" key="9">
    <source>
        <dbReference type="PROSITE" id="PS51918"/>
    </source>
</evidence>
<keyword evidence="2 7" id="KW-0949">S-adenosyl-L-methionine</keyword>
<proteinExistence type="predicted"/>
<dbReference type="GO" id="GO:0016740">
    <property type="term" value="F:transferase activity"/>
    <property type="evidence" value="ECO:0007669"/>
    <property type="project" value="TreeGrafter"/>
</dbReference>
<sequence length="348" mass="39179">MDTRELIGKLHQTHALTFEEWIRVIEGRSPDAADELFRLARETCLAHYGRGVYIRGLIEFTNYCRNDCYYCGIRKSNGKIRRYRLTEDVILACCRQGYELGFRTFVLQGGEDAYFTDARLTDLIRRIRREFPDCAITLSVGERERASYQALFDAGADRYLLRHETYDESHYARLHPACLHAAHRQACLRDLKDIGFQVGAGFMVGSPYQTAEHLARDMLYLKELDPHMIGIGPFIPHRDTPFAGKPAGTLELTLYMLGLLRLMLPKVLLPATTALGSICSDGREQGILAGANVIMPNLSPPDRRGDYALYEGKLSSGAESAEGLADLRRRMEGIGRRIAVGRGDSLNQ</sequence>
<feature type="binding site" evidence="8">
    <location>
        <position position="164"/>
    </location>
    <ligand>
        <name>S-adenosyl-L-methionine</name>
        <dbReference type="ChEBI" id="CHEBI:59789"/>
    </ligand>
</feature>
<keyword evidence="1 7" id="KW-0004">4Fe-4S</keyword>
<dbReference type="SFLD" id="SFLDF00348">
    <property type="entry name" value="FeFe_hydrogenase_maturase_(Hyd"/>
    <property type="match status" value="1"/>
</dbReference>
<evidence type="ECO:0000256" key="6">
    <source>
        <dbReference type="ARBA" id="ARBA00034078"/>
    </source>
</evidence>
<dbReference type="PANTHER" id="PTHR43726">
    <property type="entry name" value="3-METHYLORNITHINE SYNTHASE"/>
    <property type="match status" value="1"/>
</dbReference>
<comment type="cofactor">
    <cofactor evidence="7">
        <name>[4Fe-4S] cluster</name>
        <dbReference type="ChEBI" id="CHEBI:49883"/>
    </cofactor>
    <text evidence="7">Binds 1 [4Fe-4S] cluster. The cluster is coordinated with 3 cysteines and an exchangeable S-adenosyl-L-methionine.</text>
</comment>
<evidence type="ECO:0000256" key="7">
    <source>
        <dbReference type="PIRSR" id="PIRSR004762-1"/>
    </source>
</evidence>
<dbReference type="EMBL" id="JACJKS010000007">
    <property type="protein sequence ID" value="MBM6948300.1"/>
    <property type="molecule type" value="Genomic_DNA"/>
</dbReference>
<keyword evidence="4 7" id="KW-0408">Iron</keyword>
<dbReference type="SMART" id="SM00876">
    <property type="entry name" value="BATS"/>
    <property type="match status" value="1"/>
</dbReference>
<dbReference type="Proteomes" id="UP000705508">
    <property type="component" value="Unassembled WGS sequence"/>
</dbReference>
<reference evidence="10" key="1">
    <citation type="submission" date="2020-08" db="EMBL/GenBank/DDBJ databases">
        <authorList>
            <person name="Cejkova D."/>
            <person name="Kubasova T."/>
            <person name="Jahodarova E."/>
            <person name="Rychlik I."/>
        </authorList>
    </citation>
    <scope>NUCLEOTIDE SEQUENCE</scope>
    <source>
        <strain evidence="10">An582</strain>
    </source>
</reference>
<evidence type="ECO:0000256" key="5">
    <source>
        <dbReference type="ARBA" id="ARBA00023014"/>
    </source>
</evidence>
<dbReference type="PANTHER" id="PTHR43726:SF1">
    <property type="entry name" value="BIOTIN SYNTHASE"/>
    <property type="match status" value="1"/>
</dbReference>
<dbReference type="GO" id="GO:0046872">
    <property type="term" value="F:metal ion binding"/>
    <property type="evidence" value="ECO:0007669"/>
    <property type="project" value="UniProtKB-KW"/>
</dbReference>
<dbReference type="SUPFAM" id="SSF102114">
    <property type="entry name" value="Radical SAM enzymes"/>
    <property type="match status" value="1"/>
</dbReference>
<dbReference type="InterPro" id="IPR006638">
    <property type="entry name" value="Elp3/MiaA/NifB-like_rSAM"/>
</dbReference>
<accession>A0A938XA70</accession>
<keyword evidence="5 7" id="KW-0411">Iron-sulfur</keyword>
<reference evidence="10" key="2">
    <citation type="journal article" date="2021" name="Sci. Rep.">
        <title>The distribution of antibiotic resistance genes in chicken gut microbiota commensals.</title>
        <authorList>
            <person name="Juricova H."/>
            <person name="Matiasovicova J."/>
            <person name="Kubasova T."/>
            <person name="Cejkova D."/>
            <person name="Rychlik I."/>
        </authorList>
    </citation>
    <scope>NUCLEOTIDE SEQUENCE</scope>
    <source>
        <strain evidence="10">An582</strain>
    </source>
</reference>
<comment type="caution">
    <text evidence="10">The sequence shown here is derived from an EMBL/GenBank/DDBJ whole genome shotgun (WGS) entry which is preliminary data.</text>
</comment>
<name>A0A938XA70_9CLOT</name>
<dbReference type="InterPro" id="IPR034422">
    <property type="entry name" value="HydE/PylB-like"/>
</dbReference>
<feature type="binding site" evidence="7">
    <location>
        <position position="64"/>
    </location>
    <ligand>
        <name>[4Fe-4S] cluster</name>
        <dbReference type="ChEBI" id="CHEBI:49883"/>
        <note>4Fe-4S-S-AdoMet</note>
    </ligand>
</feature>